<feature type="transmembrane region" description="Helical" evidence="9">
    <location>
        <begin position="28"/>
        <end position="53"/>
    </location>
</feature>
<reference evidence="12" key="3">
    <citation type="submission" date="2016-06" db="UniProtKB">
        <authorList>
            <consortium name="WormBaseParasite"/>
        </authorList>
    </citation>
    <scope>IDENTIFICATION</scope>
</reference>
<keyword evidence="4 9" id="KW-1133">Transmembrane helix</keyword>
<proteinExistence type="predicted"/>
<keyword evidence="7" id="KW-0675">Receptor</keyword>
<evidence type="ECO:0000256" key="1">
    <source>
        <dbReference type="ARBA" id="ARBA00004651"/>
    </source>
</evidence>
<dbReference type="InterPro" id="IPR017452">
    <property type="entry name" value="GPCR_Rhodpsn_7TM"/>
</dbReference>
<evidence type="ECO:0000259" key="10">
    <source>
        <dbReference type="PROSITE" id="PS50262"/>
    </source>
</evidence>
<evidence type="ECO:0000256" key="7">
    <source>
        <dbReference type="ARBA" id="ARBA00023170"/>
    </source>
</evidence>
<evidence type="ECO:0000256" key="3">
    <source>
        <dbReference type="ARBA" id="ARBA00022692"/>
    </source>
</evidence>
<keyword evidence="3 9" id="KW-0812">Transmembrane</keyword>
<dbReference type="SUPFAM" id="SSF81321">
    <property type="entry name" value="Family A G protein-coupled receptor-like"/>
    <property type="match status" value="1"/>
</dbReference>
<reference evidence="11" key="1">
    <citation type="submission" date="2013-12" db="EMBL/GenBank/DDBJ databases">
        <authorList>
            <person name="Aslett M."/>
        </authorList>
    </citation>
    <scope>NUCLEOTIDE SEQUENCE [LARGE SCALE GENOMIC DNA]</scope>
    <source>
        <strain evidence="11">Lindley</strain>
    </source>
</reference>
<keyword evidence="6 9" id="KW-0472">Membrane</keyword>
<dbReference type="PROSITE" id="PS50262">
    <property type="entry name" value="G_PROTEIN_RECEP_F1_2"/>
    <property type="match status" value="1"/>
</dbReference>
<reference evidence="11" key="2">
    <citation type="submission" date="2014-05" db="EMBL/GenBank/DDBJ databases">
        <title>The genome and life-stage specific transcriptomes of Globodera pallida elucidate key aspects of plant parasitism by a cyst nematode.</title>
        <authorList>
            <person name="Cotton J.A."/>
            <person name="Lilley C.J."/>
            <person name="Jones L.M."/>
            <person name="Kikuchi T."/>
            <person name="Reid A.J."/>
            <person name="Thorpe P."/>
            <person name="Tsai I.J."/>
            <person name="Beasley H."/>
            <person name="Blok V."/>
            <person name="Cock P.J.A."/>
            <person name="Van den Akker S.E."/>
            <person name="Holroyd N."/>
            <person name="Hunt M."/>
            <person name="Mantelin S."/>
            <person name="Naghra H."/>
            <person name="Pain A."/>
            <person name="Palomares-Rius J.E."/>
            <person name="Zarowiecki M."/>
            <person name="Berriman M."/>
            <person name="Jones J.T."/>
            <person name="Urwin P.E."/>
        </authorList>
    </citation>
    <scope>NUCLEOTIDE SEQUENCE [LARGE SCALE GENOMIC DNA]</scope>
    <source>
        <strain evidence="11">Lindley</strain>
    </source>
</reference>
<keyword evidence="5" id="KW-0297">G-protein coupled receptor</keyword>
<evidence type="ECO:0000313" key="11">
    <source>
        <dbReference type="Proteomes" id="UP000050741"/>
    </source>
</evidence>
<dbReference type="Gene3D" id="1.20.1070.10">
    <property type="entry name" value="Rhodopsin 7-helix transmembrane proteins"/>
    <property type="match status" value="1"/>
</dbReference>
<dbReference type="GO" id="GO:0005886">
    <property type="term" value="C:plasma membrane"/>
    <property type="evidence" value="ECO:0007669"/>
    <property type="project" value="UniProtKB-SubCell"/>
</dbReference>
<evidence type="ECO:0000256" key="5">
    <source>
        <dbReference type="ARBA" id="ARBA00023040"/>
    </source>
</evidence>
<dbReference type="WBParaSite" id="GPLIN_001611300">
    <property type="protein sequence ID" value="GPLIN_001611300"/>
    <property type="gene ID" value="GPLIN_001611300"/>
</dbReference>
<protein>
    <submittedName>
        <fullName evidence="12">G_PROTEIN_RECEP_F1_2 domain-containing protein</fullName>
    </submittedName>
</protein>
<feature type="transmembrane region" description="Helical" evidence="9">
    <location>
        <begin position="65"/>
        <end position="87"/>
    </location>
</feature>
<dbReference type="PRINTS" id="PR00237">
    <property type="entry name" value="GPCRRHODOPSN"/>
</dbReference>
<keyword evidence="2" id="KW-1003">Cell membrane</keyword>
<dbReference type="Pfam" id="PF00001">
    <property type="entry name" value="7tm_1"/>
    <property type="match status" value="1"/>
</dbReference>
<evidence type="ECO:0000256" key="4">
    <source>
        <dbReference type="ARBA" id="ARBA00022989"/>
    </source>
</evidence>
<comment type="subcellular location">
    <subcellularLocation>
        <location evidence="1">Cell membrane</location>
        <topology evidence="1">Multi-pass membrane protein</topology>
    </subcellularLocation>
</comment>
<evidence type="ECO:0000313" key="12">
    <source>
        <dbReference type="WBParaSite" id="GPLIN_001611300"/>
    </source>
</evidence>
<name>A0A183CTA5_GLOPA</name>
<evidence type="ECO:0000256" key="2">
    <source>
        <dbReference type="ARBA" id="ARBA00022475"/>
    </source>
</evidence>
<evidence type="ECO:0000256" key="6">
    <source>
        <dbReference type="ARBA" id="ARBA00023136"/>
    </source>
</evidence>
<accession>A0A183CTA5</accession>
<dbReference type="AlphaFoldDB" id="A0A183CTA5"/>
<organism evidence="11 12">
    <name type="scientific">Globodera pallida</name>
    <name type="common">Potato cyst nematode worm</name>
    <name type="synonym">Heterodera pallida</name>
    <dbReference type="NCBI Taxonomy" id="36090"/>
    <lineage>
        <taxon>Eukaryota</taxon>
        <taxon>Metazoa</taxon>
        <taxon>Ecdysozoa</taxon>
        <taxon>Nematoda</taxon>
        <taxon>Chromadorea</taxon>
        <taxon>Rhabditida</taxon>
        <taxon>Tylenchina</taxon>
        <taxon>Tylenchomorpha</taxon>
        <taxon>Tylenchoidea</taxon>
        <taxon>Heteroderidae</taxon>
        <taxon>Heteroderinae</taxon>
        <taxon>Globodera</taxon>
    </lineage>
</organism>
<dbReference type="GO" id="GO:0004930">
    <property type="term" value="F:G protein-coupled receptor activity"/>
    <property type="evidence" value="ECO:0007669"/>
    <property type="project" value="UniProtKB-KW"/>
</dbReference>
<feature type="domain" description="G-protein coupled receptors family 1 profile" evidence="10">
    <location>
        <begin position="45"/>
        <end position="99"/>
    </location>
</feature>
<evidence type="ECO:0000256" key="9">
    <source>
        <dbReference type="SAM" id="Phobius"/>
    </source>
</evidence>
<keyword evidence="8" id="KW-0807">Transducer</keyword>
<dbReference type="Proteomes" id="UP000050741">
    <property type="component" value="Unassembled WGS sequence"/>
</dbReference>
<dbReference type="InterPro" id="IPR000276">
    <property type="entry name" value="GPCR_Rhodpsn"/>
</dbReference>
<sequence length="99" mass="10840">YSCGGGIVNCSPTSAAIVRFHKLFSESIVALFFLPLLLCTFGFVGNMLVLISIGIERRLQNTTNYFLFSLALADLLVCVVVMPFSILVELGSGQRRFCV</sequence>
<evidence type="ECO:0000256" key="8">
    <source>
        <dbReference type="ARBA" id="ARBA00023224"/>
    </source>
</evidence>
<dbReference type="PANTHER" id="PTHR24248">
    <property type="entry name" value="ADRENERGIC RECEPTOR-RELATED G-PROTEIN COUPLED RECEPTOR"/>
    <property type="match status" value="1"/>
</dbReference>
<keyword evidence="11" id="KW-1185">Reference proteome</keyword>